<dbReference type="InterPro" id="IPR019734">
    <property type="entry name" value="TPR_rpt"/>
</dbReference>
<evidence type="ECO:0000256" key="1">
    <source>
        <dbReference type="PROSITE-ProRule" id="PRU00339"/>
    </source>
</evidence>
<evidence type="ECO:0000259" key="2">
    <source>
        <dbReference type="Pfam" id="PF17128"/>
    </source>
</evidence>
<protein>
    <submittedName>
        <fullName evidence="3">Tetratricopeptide (TPR) repeat protein</fullName>
    </submittedName>
</protein>
<evidence type="ECO:0000313" key="3">
    <source>
        <dbReference type="EMBL" id="MBB6127320.1"/>
    </source>
</evidence>
<dbReference type="PANTHER" id="PTHR12558:SF33">
    <property type="entry name" value="BLL7664 PROTEIN"/>
    <property type="match status" value="1"/>
</dbReference>
<dbReference type="PANTHER" id="PTHR12558">
    <property type="entry name" value="CELL DIVISION CYCLE 16,23,27"/>
    <property type="match status" value="1"/>
</dbReference>
<dbReference type="Pfam" id="PF13432">
    <property type="entry name" value="TPR_16"/>
    <property type="match status" value="3"/>
</dbReference>
<dbReference type="Gene3D" id="1.25.40.10">
    <property type="entry name" value="Tetratricopeptide repeat domain"/>
    <property type="match status" value="3"/>
</dbReference>
<dbReference type="InterPro" id="IPR033396">
    <property type="entry name" value="DUF5107"/>
</dbReference>
<dbReference type="SUPFAM" id="SSF48452">
    <property type="entry name" value="TPR-like"/>
    <property type="match status" value="3"/>
</dbReference>
<gene>
    <name evidence="3" type="ORF">HDF22_001426</name>
</gene>
<dbReference type="EMBL" id="JACHCA010000003">
    <property type="protein sequence ID" value="MBB6127320.1"/>
    <property type="molecule type" value="Genomic_DNA"/>
</dbReference>
<feature type="domain" description="DUF5107" evidence="2">
    <location>
        <begin position="42"/>
        <end position="345"/>
    </location>
</feature>
<reference evidence="3 4" key="1">
    <citation type="submission" date="2020-08" db="EMBL/GenBank/DDBJ databases">
        <title>Genomic Encyclopedia of Type Strains, Phase IV (KMG-V): Genome sequencing to study the core and pangenomes of soil and plant-associated prokaryotes.</title>
        <authorList>
            <person name="Whitman W."/>
        </authorList>
    </citation>
    <scope>NUCLEOTIDE SEQUENCE [LARGE SCALE GENOMIC DNA]</scope>
    <source>
        <strain evidence="3 4">MP601</strain>
    </source>
</reference>
<feature type="repeat" description="TPR" evidence="1">
    <location>
        <begin position="764"/>
        <end position="797"/>
    </location>
</feature>
<name>A0A841J983_9SPHI</name>
<dbReference type="Pfam" id="PF17128">
    <property type="entry name" value="DUF5107"/>
    <property type="match status" value="1"/>
</dbReference>
<proteinExistence type="predicted"/>
<dbReference type="AlphaFoldDB" id="A0A841J983"/>
<keyword evidence="1" id="KW-0802">TPR repeat</keyword>
<dbReference type="RefSeq" id="WP_183586542.1">
    <property type="nucleotide sequence ID" value="NZ_JACHCA010000003.1"/>
</dbReference>
<dbReference type="PROSITE" id="PS50005">
    <property type="entry name" value="TPR"/>
    <property type="match status" value="1"/>
</dbReference>
<comment type="caution">
    <text evidence="3">The sequence shown here is derived from an EMBL/GenBank/DDBJ whole genome shotgun (WGS) entry which is preliminary data.</text>
</comment>
<dbReference type="Pfam" id="PF13181">
    <property type="entry name" value="TPR_8"/>
    <property type="match status" value="3"/>
</dbReference>
<dbReference type="Pfam" id="PF13174">
    <property type="entry name" value="TPR_6"/>
    <property type="match status" value="1"/>
</dbReference>
<dbReference type="Proteomes" id="UP000548326">
    <property type="component" value="Unassembled WGS sequence"/>
</dbReference>
<organism evidence="3 4">
    <name type="scientific">Mucilaginibacter lappiensis</name>
    <dbReference type="NCBI Taxonomy" id="354630"/>
    <lineage>
        <taxon>Bacteria</taxon>
        <taxon>Pseudomonadati</taxon>
        <taxon>Bacteroidota</taxon>
        <taxon>Sphingobacteriia</taxon>
        <taxon>Sphingobacteriales</taxon>
        <taxon>Sphingobacteriaceae</taxon>
        <taxon>Mucilaginibacter</taxon>
    </lineage>
</organism>
<evidence type="ECO:0000313" key="4">
    <source>
        <dbReference type="Proteomes" id="UP000548326"/>
    </source>
</evidence>
<dbReference type="SMART" id="SM00028">
    <property type="entry name" value="TPR"/>
    <property type="match status" value="8"/>
</dbReference>
<accession>A0A841J983</accession>
<dbReference type="InterPro" id="IPR011990">
    <property type="entry name" value="TPR-like_helical_dom_sf"/>
</dbReference>
<sequence>MHHSNVSVWEEKVVIPTYGVGKPDKNPMFFEKRVYQGSSGVVYPNPVIEKIADEKEDKEYKGLFLENKYLKIMILPELGGRIQMAFDKIKQRHFIYYNQVIKPALVGLTGPWISGGIEFNWPQHHRPSTFDPVDYTLEEHADGSKTVWVNEVERMFHTKGMAGFTLRPDAAYIEIKAKLFNRSSLPQTFLWWANPAVKVNDYYQSVFPPDVNAVFDHGKRDVSDFPIATGTYYKVDYSPGTDISMYKNIPVPTSYMAINSDYDFVGGYEHDSQGGLLHVANHHVSPGKKQWTWGHSDFGQAWDRNLTDEDGPYIELMTGVFTDNQPDFSWLMPYEEKTFTQYFLPYRELGMVKNATKDILLALSKHGDKVTIKVQVTSVQNGLNIGLNYKGEILFTQTTDINPEQVFIQEVAVKPNLSENELLLIITNSSKQEVLRYEPAKNKKNEMPLPAKPALAPADVESVEQLFLTAQHLEQYRHATYSPVQYYEEALRREPTDVRNNNALGKWYIRKGQFTKAESYLRQAVDTSIQRNPNPYDSEPYYNLGLCLKYLGRADEAYTVFYKATWSNAWKDTGFFCVAQLDMARGHYALALDHINQSLDRNASNSKSYVIKAAAYRKLNQVDKALATVETALERDGFNLGALFEKVLAYRISNDTDRIEESLNRLLTLSRYDDQNFIEYALDYAAAGLYDEASQLLQLVVKTAESNPIVYYTLGWLSHQGGRKVEATEWLTKATKADPYLCFPNRLDEVNILKLAIELNPADAKAPYYLGNLFYDKRQYDDAVNYWESSAKLDDKFPTVFRNLAIAYFNKQHNEQKALEYFEKAFALDKTDARVLMELDQLYKRLNRSPKERLKLLEDNLEVANQRDDVYLERVTLYNLLGDHEIALNLLNARQFHPWEGGEGKASGQYVFSLIALAKKYIEEGLYEKAITYLRNGKTYPHNLGEGKLYGTQENDIDYWIGCAYEAAGEPEQAKKYFEQATVGLDEPSAAVFYNDQQPDKIFYQGLAWKKLGNTERANSIFKKLVNYGALHANDEVKIDYFAVSLPNLLIFDDDLNLRNRIHTSFLQGLGALGLQELDAAQKMLNHVLGLDATHAASKIHLDMAKHSLNIQD</sequence>